<comment type="caution">
    <text evidence="5">The sequence shown here is derived from an EMBL/GenBank/DDBJ whole genome shotgun (WGS) entry which is preliminary data.</text>
</comment>
<dbReference type="GO" id="GO:0005094">
    <property type="term" value="F:Rho GDP-dissociation inhibitor activity"/>
    <property type="evidence" value="ECO:0007669"/>
    <property type="project" value="InterPro"/>
</dbReference>
<dbReference type="GO" id="GO:0005829">
    <property type="term" value="C:cytosol"/>
    <property type="evidence" value="ECO:0007669"/>
    <property type="project" value="TreeGrafter"/>
</dbReference>
<evidence type="ECO:0000256" key="4">
    <source>
        <dbReference type="ARBA" id="ARBA00022490"/>
    </source>
</evidence>
<dbReference type="InterPro" id="IPR014756">
    <property type="entry name" value="Ig_E-set"/>
</dbReference>
<dbReference type="PRINTS" id="PR00492">
    <property type="entry name" value="RHOGDI"/>
</dbReference>
<evidence type="ECO:0000256" key="3">
    <source>
        <dbReference type="ARBA" id="ARBA00022468"/>
    </source>
</evidence>
<proteinExistence type="inferred from homology"/>
<dbReference type="OrthoDB" id="1683373at2759"/>
<comment type="similarity">
    <text evidence="2">Belongs to the Rho GDI family.</text>
</comment>
<feature type="non-terminal residue" evidence="5">
    <location>
        <position position="1"/>
    </location>
</feature>
<dbReference type="SUPFAM" id="SSF81296">
    <property type="entry name" value="E set domains"/>
    <property type="match status" value="1"/>
</dbReference>
<feature type="non-terminal residue" evidence="5">
    <location>
        <position position="190"/>
    </location>
</feature>
<dbReference type="PANTHER" id="PTHR10980:SF8">
    <property type="entry name" value="RHO GDP-DISSOCIATION INHIBITOR 3"/>
    <property type="match status" value="1"/>
</dbReference>
<organism evidence="5 6">
    <name type="scientific">Columbina picui</name>
    <name type="common">Picui ground-dove</name>
    <dbReference type="NCBI Taxonomy" id="115618"/>
    <lineage>
        <taxon>Eukaryota</taxon>
        <taxon>Metazoa</taxon>
        <taxon>Chordata</taxon>
        <taxon>Craniata</taxon>
        <taxon>Vertebrata</taxon>
        <taxon>Euteleostomi</taxon>
        <taxon>Archelosauria</taxon>
        <taxon>Archosauria</taxon>
        <taxon>Dinosauria</taxon>
        <taxon>Saurischia</taxon>
        <taxon>Theropoda</taxon>
        <taxon>Coelurosauria</taxon>
        <taxon>Aves</taxon>
        <taxon>Neognathae</taxon>
        <taxon>Neoaves</taxon>
        <taxon>Columbimorphae</taxon>
        <taxon>Columbiformes</taxon>
        <taxon>Columbidae</taxon>
        <taxon>Columbina</taxon>
    </lineage>
</organism>
<dbReference type="Pfam" id="PF02115">
    <property type="entry name" value="Rho_GDI"/>
    <property type="match status" value="2"/>
</dbReference>
<comment type="subcellular location">
    <subcellularLocation>
        <location evidence="1">Cytoplasm</location>
    </subcellularLocation>
</comment>
<sequence length="190" mass="21310">DIMADKEGVMLSLEEEEDADVALAYKTPEKKSLREIQELDPGDESLRKYKQALLGAIPAAMEAGSWGVSMGLCRWVSPRPGVPTAGSTVPWGSTHGACALYLQVNREIVCGLRCLHLTYRRGRPVDRDVFMVGSYAPRAEEYEVVTPTEEAPRGWLARGSYHVRSLITDDDKTEHLSWEWDLCIKKAWED</sequence>
<accession>A0A7K4RSU8</accession>
<dbReference type="AlphaFoldDB" id="A0A7K4RSU8"/>
<keyword evidence="6" id="KW-1185">Reference proteome</keyword>
<dbReference type="FunFam" id="2.70.50.30:FF:000004">
    <property type="entry name" value="Rho GDP-dissociation inhibitor 1"/>
    <property type="match status" value="1"/>
</dbReference>
<gene>
    <name evidence="5" type="primary">Arhgdia_0</name>
    <name evidence="5" type="ORF">COLPIC_R08966</name>
</gene>
<keyword evidence="3" id="KW-0343">GTPase activation</keyword>
<evidence type="ECO:0000313" key="6">
    <source>
        <dbReference type="Proteomes" id="UP000530263"/>
    </source>
</evidence>
<keyword evidence="4" id="KW-0963">Cytoplasm</keyword>
<dbReference type="EMBL" id="VYZG01000322">
    <property type="protein sequence ID" value="NWQ76513.1"/>
    <property type="molecule type" value="Genomic_DNA"/>
</dbReference>
<dbReference type="GO" id="GO:0007266">
    <property type="term" value="P:Rho protein signal transduction"/>
    <property type="evidence" value="ECO:0007669"/>
    <property type="project" value="InterPro"/>
</dbReference>
<evidence type="ECO:0000256" key="2">
    <source>
        <dbReference type="ARBA" id="ARBA00009758"/>
    </source>
</evidence>
<reference evidence="5 6" key="1">
    <citation type="submission" date="2019-09" db="EMBL/GenBank/DDBJ databases">
        <title>Bird 10,000 Genomes (B10K) Project - Family phase.</title>
        <authorList>
            <person name="Zhang G."/>
        </authorList>
    </citation>
    <scope>NUCLEOTIDE SEQUENCE [LARGE SCALE GENOMIC DNA]</scope>
    <source>
        <strain evidence="5">B10K-DU-021-26</strain>
        <tissue evidence="5">Mixed tissue sample</tissue>
    </source>
</reference>
<name>A0A7K4RSU8_COLPI</name>
<dbReference type="InterPro" id="IPR000406">
    <property type="entry name" value="Rho_GDI"/>
</dbReference>
<dbReference type="Gene3D" id="2.70.50.30">
    <property type="entry name" value="Coagulation Factor XIII, subunit A, domain 1"/>
    <property type="match status" value="2"/>
</dbReference>
<dbReference type="GO" id="GO:0016020">
    <property type="term" value="C:membrane"/>
    <property type="evidence" value="ECO:0007669"/>
    <property type="project" value="TreeGrafter"/>
</dbReference>
<dbReference type="InterPro" id="IPR024792">
    <property type="entry name" value="RhoGDI_dom_sf"/>
</dbReference>
<protein>
    <submittedName>
        <fullName evidence="5">GDIR1 inhibitor</fullName>
    </submittedName>
</protein>
<evidence type="ECO:0000256" key="1">
    <source>
        <dbReference type="ARBA" id="ARBA00004496"/>
    </source>
</evidence>
<dbReference type="Proteomes" id="UP000530263">
    <property type="component" value="Unassembled WGS sequence"/>
</dbReference>
<evidence type="ECO:0000313" key="5">
    <source>
        <dbReference type="EMBL" id="NWQ76513.1"/>
    </source>
</evidence>
<dbReference type="GO" id="GO:0005096">
    <property type="term" value="F:GTPase activator activity"/>
    <property type="evidence" value="ECO:0007669"/>
    <property type="project" value="UniProtKB-KW"/>
</dbReference>
<dbReference type="PANTHER" id="PTHR10980">
    <property type="entry name" value="RHO GDP-DISSOCIATION INHIBITOR"/>
    <property type="match status" value="1"/>
</dbReference>